<dbReference type="PANTHER" id="PTHR35332:SF2">
    <property type="entry name" value="REGULATION OF ENOLASE PROTEIN 1"/>
    <property type="match status" value="1"/>
</dbReference>
<dbReference type="Pfam" id="PF07081">
    <property type="entry name" value="DUF1349"/>
    <property type="match status" value="1"/>
</dbReference>
<evidence type="ECO:0000313" key="2">
    <source>
        <dbReference type="Proteomes" id="UP000031938"/>
    </source>
</evidence>
<dbReference type="STRING" id="889306.KP78_17300"/>
<name>A0A0C2VWC1_9BACL</name>
<dbReference type="AlphaFoldDB" id="A0A0C2VWC1"/>
<dbReference type="RefSeq" id="WP_041087907.1">
    <property type="nucleotide sequence ID" value="NZ_JXRP01000013.1"/>
</dbReference>
<dbReference type="Proteomes" id="UP000031938">
    <property type="component" value="Unassembled WGS sequence"/>
</dbReference>
<evidence type="ECO:0000313" key="1">
    <source>
        <dbReference type="EMBL" id="KIL48283.1"/>
    </source>
</evidence>
<dbReference type="Gene3D" id="2.60.120.200">
    <property type="match status" value="1"/>
</dbReference>
<dbReference type="SUPFAM" id="SSF49899">
    <property type="entry name" value="Concanavalin A-like lectins/glucanases"/>
    <property type="match status" value="1"/>
</dbReference>
<dbReference type="InterPro" id="IPR015987">
    <property type="entry name" value="UCP022704"/>
</dbReference>
<accession>A0A0C2VWC1</accession>
<keyword evidence="2" id="KW-1185">Reference proteome</keyword>
<dbReference type="InterPro" id="IPR013320">
    <property type="entry name" value="ConA-like_dom_sf"/>
</dbReference>
<dbReference type="InterPro" id="IPR009784">
    <property type="entry name" value="DUF1349"/>
</dbReference>
<evidence type="ECO:0008006" key="3">
    <source>
        <dbReference type="Google" id="ProtNLM"/>
    </source>
</evidence>
<dbReference type="PANTHER" id="PTHR35332">
    <property type="entry name" value="REGULATION OF ENOLASE PROTEIN 1"/>
    <property type="match status" value="1"/>
</dbReference>
<comment type="caution">
    <text evidence="1">The sequence shown here is derived from an EMBL/GenBank/DDBJ whole genome shotgun (WGS) entry which is preliminary data.</text>
</comment>
<dbReference type="PIRSF" id="PIRSF022704">
    <property type="entry name" value="UCP022704"/>
    <property type="match status" value="1"/>
</dbReference>
<reference evidence="1 2" key="1">
    <citation type="submission" date="2015-01" db="EMBL/GenBank/DDBJ databases">
        <title>Genome sequencing of Jeotgalibacillus soli.</title>
        <authorList>
            <person name="Goh K.M."/>
            <person name="Chan K.-G."/>
            <person name="Yaakop A.S."/>
            <person name="Ee R."/>
            <person name="Gan H.M."/>
            <person name="Chan C.S."/>
        </authorList>
    </citation>
    <scope>NUCLEOTIDE SEQUENCE [LARGE SCALE GENOMIC DNA]</scope>
    <source>
        <strain evidence="1 2">P9</strain>
    </source>
</reference>
<proteinExistence type="predicted"/>
<sequence length="204" mass="23582">MNSFLKTNAKNCRWMSEPSSWSLKEEKLVLTTEEETDFWRKTHYGFERMNAHVFYQEIVGDFEMEVALKMEDPSSLYDQAGLVVMVSENCWLKTSLEFRMDGPSYLGSVVTNNGYSDWATRNYPSAWAAAPLAFKVKRTNGDYQIWAKSKADGETGQYEQLRIARLHEDDHDQPIRIGLYACSPSKNASFTTTFHSWKVQMEVK</sequence>
<organism evidence="1 2">
    <name type="scientific">Jeotgalibacillus soli</name>
    <dbReference type="NCBI Taxonomy" id="889306"/>
    <lineage>
        <taxon>Bacteria</taxon>
        <taxon>Bacillati</taxon>
        <taxon>Bacillota</taxon>
        <taxon>Bacilli</taxon>
        <taxon>Bacillales</taxon>
        <taxon>Caryophanaceae</taxon>
        <taxon>Jeotgalibacillus</taxon>
    </lineage>
</organism>
<dbReference type="EMBL" id="JXRP01000013">
    <property type="protein sequence ID" value="KIL48283.1"/>
    <property type="molecule type" value="Genomic_DNA"/>
</dbReference>
<dbReference type="PATRIC" id="fig|889306.3.peg.1740"/>
<protein>
    <recommendedName>
        <fullName evidence="3">DUF1349 domain-containing protein</fullName>
    </recommendedName>
</protein>
<gene>
    <name evidence="1" type="ORF">KP78_17300</name>
</gene>